<feature type="compositionally biased region" description="Low complexity" evidence="1">
    <location>
        <begin position="26"/>
        <end position="36"/>
    </location>
</feature>
<dbReference type="Proteomes" id="UP000190831">
    <property type="component" value="Chromosome B"/>
</dbReference>
<reference evidence="4" key="1">
    <citation type="submission" date="2016-03" db="EMBL/GenBank/DDBJ databases">
        <authorList>
            <person name="Devillers H."/>
        </authorList>
    </citation>
    <scope>NUCLEOTIDE SEQUENCE [LARGE SCALE GENOMIC DNA]</scope>
</reference>
<dbReference type="InterPro" id="IPR044822">
    <property type="entry name" value="Myb_DNA-bind_4"/>
</dbReference>
<dbReference type="EMBL" id="LT598489">
    <property type="protein sequence ID" value="SCW00072.1"/>
    <property type="molecule type" value="Genomic_DNA"/>
</dbReference>
<dbReference type="InterPro" id="IPR001005">
    <property type="entry name" value="SANT/Myb"/>
</dbReference>
<keyword evidence="4" id="KW-1185">Reference proteome</keyword>
<protein>
    <submittedName>
        <fullName evidence="3">LAFE_0B08834g1_1</fullName>
    </submittedName>
</protein>
<feature type="region of interest" description="Disordered" evidence="1">
    <location>
        <begin position="12"/>
        <end position="39"/>
    </location>
</feature>
<dbReference type="PROSITE" id="PS50090">
    <property type="entry name" value="MYB_LIKE"/>
    <property type="match status" value="1"/>
</dbReference>
<feature type="region of interest" description="Disordered" evidence="1">
    <location>
        <begin position="209"/>
        <end position="239"/>
    </location>
</feature>
<evidence type="ECO:0000313" key="4">
    <source>
        <dbReference type="Proteomes" id="UP000190831"/>
    </source>
</evidence>
<gene>
    <name evidence="3" type="ORF">LAFE_0B08834G</name>
</gene>
<dbReference type="OMA" id="NFWSVHE"/>
<evidence type="ECO:0000259" key="2">
    <source>
        <dbReference type="PROSITE" id="PS50090"/>
    </source>
</evidence>
<evidence type="ECO:0000256" key="1">
    <source>
        <dbReference type="SAM" id="MobiDB-lite"/>
    </source>
</evidence>
<dbReference type="Pfam" id="PF13837">
    <property type="entry name" value="Myb_DNA-bind_4"/>
    <property type="match status" value="1"/>
</dbReference>
<evidence type="ECO:0000313" key="3">
    <source>
        <dbReference type="EMBL" id="SCW00072.1"/>
    </source>
</evidence>
<dbReference type="OrthoDB" id="4036644at2759"/>
<accession>A0A1G4M8P7</accession>
<proteinExistence type="predicted"/>
<organism evidence="3 4">
    <name type="scientific">Lachancea fermentati</name>
    <name type="common">Zygosaccharomyces fermentati</name>
    <dbReference type="NCBI Taxonomy" id="4955"/>
    <lineage>
        <taxon>Eukaryota</taxon>
        <taxon>Fungi</taxon>
        <taxon>Dikarya</taxon>
        <taxon>Ascomycota</taxon>
        <taxon>Saccharomycotina</taxon>
        <taxon>Saccharomycetes</taxon>
        <taxon>Saccharomycetales</taxon>
        <taxon>Saccharomycetaceae</taxon>
        <taxon>Lachancea</taxon>
    </lineage>
</organism>
<dbReference type="AlphaFoldDB" id="A0A1G4M8P7"/>
<feature type="compositionally biased region" description="Low complexity" evidence="1">
    <location>
        <begin position="229"/>
        <end position="239"/>
    </location>
</feature>
<name>A0A1G4M8P7_LACFM</name>
<feature type="domain" description="Myb-like" evidence="2">
    <location>
        <begin position="77"/>
        <end position="145"/>
    </location>
</feature>
<sequence length="375" mass="41288">MSHMGSDILRLPPRACSAESAEKGGPRAASAAGARSNSTGIPGCVDVQSELGELGELASLTSGNALGDEFAAFGPHKTRSVRNFWSVHEDSFMLSVVIDNRDLLLIPSKSRPRSRFWHHISDELRQLHGFERNKRQCRDRFNLLYWKAVRNKKPETDDTRELDRLLLQCLKLFYIDKNNSIMLRDHVDRDQSGAAAAAAAAVPTPVSSAAAAAGLSQPHHSPRSETDDSPSSSNSYYPDMTTDSLADMAYFLQRQVYTLNRKVDELCGVLAMQRSRLDFLASAKATPDSPVMPYPGVAAVTPHVTQQQQQQQMLQHAPHVQHPRLGLGVMYPTPTMASVPGPQPISAQQQSFHTLESLSAGYLNDNFHHAVPENQ</sequence>